<dbReference type="Proteomes" id="UP001153331">
    <property type="component" value="Unassembled WGS sequence"/>
</dbReference>
<evidence type="ECO:0000313" key="2">
    <source>
        <dbReference type="Proteomes" id="UP001153331"/>
    </source>
</evidence>
<accession>A0ACC2IIX8</accession>
<evidence type="ECO:0000313" key="1">
    <source>
        <dbReference type="EMBL" id="KAJ8115091.1"/>
    </source>
</evidence>
<reference evidence="1" key="1">
    <citation type="submission" date="2022-11" db="EMBL/GenBank/DDBJ databases">
        <title>Genome Sequence of Boeremia exigua.</title>
        <authorList>
            <person name="Buettner E."/>
        </authorList>
    </citation>
    <scope>NUCLEOTIDE SEQUENCE</scope>
    <source>
        <strain evidence="1">CU02</strain>
    </source>
</reference>
<keyword evidence="2" id="KW-1185">Reference proteome</keyword>
<sequence length="268" mass="28994">MLRGGEDGTDFVAACVVLRYSSLTGAHSGTSVCGWDEISVIEFLLRYYTDIEGIGISGLDSSDGRQEILVAHRAPCLLSCTGDNSLNGFGCLQTALILFPDADILKSNAPACWPKRSPAEGEVEAADISRVLIGPCLRALFAPRCAPTTSPSSCPVVLECFAYFSTLHRCYCPSRSCRRPESALRILSARRCTAPATFKAQQPRKRRSRTRDNTCSTTHNGDESGIAEKTVLRVSPPPTSSRSSRDPRQGEEEGARALDIWTAGVYAQ</sequence>
<name>A0ACC2IIX8_9PLEO</name>
<proteinExistence type="predicted"/>
<gene>
    <name evidence="1" type="ORF">OPT61_g3177</name>
</gene>
<organism evidence="1 2">
    <name type="scientific">Boeremia exigua</name>
    <dbReference type="NCBI Taxonomy" id="749465"/>
    <lineage>
        <taxon>Eukaryota</taxon>
        <taxon>Fungi</taxon>
        <taxon>Dikarya</taxon>
        <taxon>Ascomycota</taxon>
        <taxon>Pezizomycotina</taxon>
        <taxon>Dothideomycetes</taxon>
        <taxon>Pleosporomycetidae</taxon>
        <taxon>Pleosporales</taxon>
        <taxon>Pleosporineae</taxon>
        <taxon>Didymellaceae</taxon>
        <taxon>Boeremia</taxon>
    </lineage>
</organism>
<dbReference type="EMBL" id="JAPHNI010000158">
    <property type="protein sequence ID" value="KAJ8115091.1"/>
    <property type="molecule type" value="Genomic_DNA"/>
</dbReference>
<protein>
    <submittedName>
        <fullName evidence="1">Uncharacterized protein</fullName>
    </submittedName>
</protein>
<comment type="caution">
    <text evidence="1">The sequence shown here is derived from an EMBL/GenBank/DDBJ whole genome shotgun (WGS) entry which is preliminary data.</text>
</comment>